<organism evidence="2 3">
    <name type="scientific">Caldovatus sediminis</name>
    <dbReference type="NCBI Taxonomy" id="2041189"/>
    <lineage>
        <taxon>Bacteria</taxon>
        <taxon>Pseudomonadati</taxon>
        <taxon>Pseudomonadota</taxon>
        <taxon>Alphaproteobacteria</taxon>
        <taxon>Acetobacterales</taxon>
        <taxon>Roseomonadaceae</taxon>
        <taxon>Caldovatus</taxon>
    </lineage>
</organism>
<dbReference type="GO" id="GO:0046872">
    <property type="term" value="F:metal ion binding"/>
    <property type="evidence" value="ECO:0007669"/>
    <property type="project" value="UniProtKB-KW"/>
</dbReference>
<reference evidence="2 3" key="1">
    <citation type="journal article" date="2014" name="Int. J. Syst. Evol. Microbiol.">
        <title>Complete genome sequence of Corynebacterium casei LMG S-19264T (=DSM 44701T), isolated from a smear-ripened cheese.</title>
        <authorList>
            <consortium name="US DOE Joint Genome Institute (JGI-PGF)"/>
            <person name="Walter F."/>
            <person name="Albersmeier A."/>
            <person name="Kalinowski J."/>
            <person name="Ruckert C."/>
        </authorList>
    </citation>
    <scope>NUCLEOTIDE SEQUENCE [LARGE SCALE GENOMIC DNA]</scope>
    <source>
        <strain evidence="2 3">CGMCC 1.16330</strain>
    </source>
</reference>
<dbReference type="RefSeq" id="WP_188897943.1">
    <property type="nucleotide sequence ID" value="NZ_BMKS01000001.1"/>
</dbReference>
<proteinExistence type="predicted"/>
<feature type="binding site" evidence="1">
    <location>
        <begin position="93"/>
        <end position="96"/>
    </location>
    <ligand>
        <name>substrate</name>
    </ligand>
</feature>
<dbReference type="InterPro" id="IPR036704">
    <property type="entry name" value="RraA/RraA-like_sf"/>
</dbReference>
<dbReference type="Proteomes" id="UP000597507">
    <property type="component" value="Unassembled WGS sequence"/>
</dbReference>
<dbReference type="SUPFAM" id="SSF89562">
    <property type="entry name" value="RraA-like"/>
    <property type="match status" value="1"/>
</dbReference>
<dbReference type="Gene3D" id="3.50.30.40">
    <property type="entry name" value="Ribonuclease E inhibitor RraA/RraA-like"/>
    <property type="match status" value="1"/>
</dbReference>
<accession>A0A8J2Z8B5</accession>
<evidence type="ECO:0000313" key="2">
    <source>
        <dbReference type="EMBL" id="GGG19200.1"/>
    </source>
</evidence>
<keyword evidence="1" id="KW-0460">Magnesium</keyword>
<name>A0A8J2Z8B5_9PROT</name>
<keyword evidence="3" id="KW-1185">Reference proteome</keyword>
<protein>
    <submittedName>
        <fullName evidence="2">4-hydroxy-4-methyl-2-oxoglutarate aldolase</fullName>
    </submittedName>
</protein>
<dbReference type="Pfam" id="PF03737">
    <property type="entry name" value="RraA-like"/>
    <property type="match status" value="1"/>
</dbReference>
<evidence type="ECO:0000256" key="1">
    <source>
        <dbReference type="PIRSR" id="PIRSR605493-1"/>
    </source>
</evidence>
<gene>
    <name evidence="2" type="ORF">GCM10010964_04320</name>
</gene>
<feature type="binding site" evidence="1">
    <location>
        <position position="116"/>
    </location>
    <ligand>
        <name>Mg(2+)</name>
        <dbReference type="ChEBI" id="CHEBI:18420"/>
    </ligand>
</feature>
<evidence type="ECO:0000313" key="3">
    <source>
        <dbReference type="Proteomes" id="UP000597507"/>
    </source>
</evidence>
<keyword evidence="1" id="KW-0479">Metal-binding</keyword>
<dbReference type="PANTHER" id="PTHR33254:SF16">
    <property type="entry name" value="BLR3842 PROTEIN"/>
    <property type="match status" value="1"/>
</dbReference>
<dbReference type="InterPro" id="IPR005493">
    <property type="entry name" value="RraA/RraA-like"/>
</dbReference>
<dbReference type="PANTHER" id="PTHR33254">
    <property type="entry name" value="4-HYDROXY-4-METHYL-2-OXOGLUTARATE ALDOLASE 3-RELATED"/>
    <property type="match status" value="1"/>
</dbReference>
<comment type="cofactor">
    <cofactor evidence="1">
        <name>Mg(2+)</name>
        <dbReference type="ChEBI" id="CHEBI:18420"/>
    </cofactor>
</comment>
<sequence length="222" mass="23574">MFTVGELPPPIAPERLARLAQCETATIGHFLHSQFMDPALRAVIPDRRVAGTAVTVLVPPLDGTMMHYAIGHARPGDFMVVDRAGDHRHACWGGVVEIAAEVAGVAGAAIDGPATDFEEIRRTGVPVWCRGPSPVTVKRLGLSGAFCVPVSCGGVMVRPGDAILADESGIVVVRPEQIEWVVEEALRRQAAEPETIRRLRAGERLHEISGAGAQVAAAMKRG</sequence>
<dbReference type="CDD" id="cd16841">
    <property type="entry name" value="RraA_family"/>
    <property type="match status" value="1"/>
</dbReference>
<dbReference type="AlphaFoldDB" id="A0A8J2Z8B5"/>
<dbReference type="EMBL" id="BMKS01000001">
    <property type="protein sequence ID" value="GGG19200.1"/>
    <property type="molecule type" value="Genomic_DNA"/>
</dbReference>
<comment type="caution">
    <text evidence="2">The sequence shown here is derived from an EMBL/GenBank/DDBJ whole genome shotgun (WGS) entry which is preliminary data.</text>
</comment>